<reference evidence="13 14" key="1">
    <citation type="journal article" date="2019" name="Genome Biol. Evol.">
        <title>Insights into the evolution of the New World diploid cottons (Gossypium, subgenus Houzingenia) based on genome sequencing.</title>
        <authorList>
            <person name="Grover C.E."/>
            <person name="Arick M.A. 2nd"/>
            <person name="Thrash A."/>
            <person name="Conover J.L."/>
            <person name="Sanders W.S."/>
            <person name="Peterson D.G."/>
            <person name="Frelichowski J.E."/>
            <person name="Scheffler J.A."/>
            <person name="Scheffler B.E."/>
            <person name="Wendel J.F."/>
        </authorList>
    </citation>
    <scope>NUCLEOTIDE SEQUENCE [LARGE SCALE GENOMIC DNA]</scope>
    <source>
        <strain evidence="13">4</strain>
        <tissue evidence="13">Leaf</tissue>
    </source>
</reference>
<organism evidence="13 14">
    <name type="scientific">Gossypium laxum</name>
    <dbReference type="NCBI Taxonomy" id="34288"/>
    <lineage>
        <taxon>Eukaryota</taxon>
        <taxon>Viridiplantae</taxon>
        <taxon>Streptophyta</taxon>
        <taxon>Embryophyta</taxon>
        <taxon>Tracheophyta</taxon>
        <taxon>Spermatophyta</taxon>
        <taxon>Magnoliopsida</taxon>
        <taxon>eudicotyledons</taxon>
        <taxon>Gunneridae</taxon>
        <taxon>Pentapetalae</taxon>
        <taxon>rosids</taxon>
        <taxon>malvids</taxon>
        <taxon>Malvales</taxon>
        <taxon>Malvaceae</taxon>
        <taxon>Malvoideae</taxon>
        <taxon>Gossypium</taxon>
    </lineage>
</organism>
<feature type="domain" description="Leucine-rich repeat-containing N-terminal plant-type" evidence="12">
    <location>
        <begin position="37"/>
        <end position="72"/>
    </location>
</feature>
<evidence type="ECO:0000256" key="4">
    <source>
        <dbReference type="ARBA" id="ARBA00022729"/>
    </source>
</evidence>
<dbReference type="AlphaFoldDB" id="A0A7J9B3T0"/>
<evidence type="ECO:0000259" key="12">
    <source>
        <dbReference type="Pfam" id="PF08263"/>
    </source>
</evidence>
<dbReference type="InterPro" id="IPR032675">
    <property type="entry name" value="LRR_dom_sf"/>
</dbReference>
<feature type="chain" id="PRO_5029662903" description="Leucine-rich repeat-containing N-terminal plant-type domain-containing protein" evidence="11">
    <location>
        <begin position="27"/>
        <end position="515"/>
    </location>
</feature>
<dbReference type="Gene3D" id="3.80.10.10">
    <property type="entry name" value="Ribonuclease Inhibitor"/>
    <property type="match status" value="2"/>
</dbReference>
<keyword evidence="7 10" id="KW-0472">Membrane</keyword>
<dbReference type="SUPFAM" id="SSF52058">
    <property type="entry name" value="L domain-like"/>
    <property type="match status" value="1"/>
</dbReference>
<dbReference type="GO" id="GO:0016020">
    <property type="term" value="C:membrane"/>
    <property type="evidence" value="ECO:0007669"/>
    <property type="project" value="UniProtKB-SubCell"/>
</dbReference>
<gene>
    <name evidence="13" type="ORF">Golax_020636</name>
</gene>
<feature type="transmembrane region" description="Helical" evidence="10">
    <location>
        <begin position="477"/>
        <end position="500"/>
    </location>
</feature>
<feature type="signal peptide" evidence="11">
    <location>
        <begin position="1"/>
        <end position="26"/>
    </location>
</feature>
<keyword evidence="5" id="KW-0677">Repeat</keyword>
<keyword evidence="9" id="KW-0325">Glycoprotein</keyword>
<evidence type="ECO:0000256" key="10">
    <source>
        <dbReference type="SAM" id="Phobius"/>
    </source>
</evidence>
<name>A0A7J9B3T0_9ROSI</name>
<dbReference type="InterPro" id="IPR013210">
    <property type="entry name" value="LRR_N_plant-typ"/>
</dbReference>
<evidence type="ECO:0000256" key="8">
    <source>
        <dbReference type="ARBA" id="ARBA00023170"/>
    </source>
</evidence>
<dbReference type="EMBL" id="JABEZV010448233">
    <property type="protein sequence ID" value="MBA0730991.1"/>
    <property type="molecule type" value="Genomic_DNA"/>
</dbReference>
<keyword evidence="14" id="KW-1185">Reference proteome</keyword>
<evidence type="ECO:0000256" key="2">
    <source>
        <dbReference type="ARBA" id="ARBA00022614"/>
    </source>
</evidence>
<dbReference type="InterPro" id="IPR001611">
    <property type="entry name" value="Leu-rich_rpt"/>
</dbReference>
<proteinExistence type="predicted"/>
<keyword evidence="3 10" id="KW-0812">Transmembrane</keyword>
<sequence>MTTPVSISLFPFLFVIVAICFSFCHANSNVLCIIVGEGEGLLKLKNDLIDPSNKLSSWVEGGDCCKWIGVFCHNSTGHVNQLHLAAPLSAPDFDAPSAAGFLLHCRPMLNTPPAEWEAYERLQIPKFFGLLESLTYLNLSRAQFQGEIPHNLGNLPKLQYLDLRSNNRWDIEATSLEWISRLSSLHYLDLSYADLCKATYWLQVTFKHPSLLELHLSACSLEDDPSPIGVNSTKSPVVLDLSQNYFSLVPMSIFGLHGHVSIDLSSNSLEGSVPDYFRNISFLEVLDLSGNSLNSSTPNSLFDLNHLQFLNLLSNEIDQDVSEIVLRELSSLKFFDVSENELNGTFPGCFGQLESLETLNLGCNLLEGVVSETHLFNLTRLKTLVASENRLSALLVLKGREDEYSATLGLIRSMCFSTNRLIGEIPKELGSLVEPRSLNPSGNLLIGNIPDKIGNMELMDSLDLSESIECEESKVNWLYVSIDLGFVAGFWGVVASMVFIRSWRHAYYRKLDHVG</sequence>
<evidence type="ECO:0000256" key="9">
    <source>
        <dbReference type="ARBA" id="ARBA00023180"/>
    </source>
</evidence>
<evidence type="ECO:0000256" key="5">
    <source>
        <dbReference type="ARBA" id="ARBA00022737"/>
    </source>
</evidence>
<evidence type="ECO:0000313" key="13">
    <source>
        <dbReference type="EMBL" id="MBA0730991.1"/>
    </source>
</evidence>
<evidence type="ECO:0000256" key="1">
    <source>
        <dbReference type="ARBA" id="ARBA00004479"/>
    </source>
</evidence>
<comment type="subcellular location">
    <subcellularLocation>
        <location evidence="1">Membrane</location>
        <topology evidence="1">Single-pass type I membrane protein</topology>
    </subcellularLocation>
</comment>
<comment type="caution">
    <text evidence="13">The sequence shown here is derived from an EMBL/GenBank/DDBJ whole genome shotgun (WGS) entry which is preliminary data.</text>
</comment>
<evidence type="ECO:0000256" key="6">
    <source>
        <dbReference type="ARBA" id="ARBA00022989"/>
    </source>
</evidence>
<evidence type="ECO:0000256" key="3">
    <source>
        <dbReference type="ARBA" id="ARBA00022692"/>
    </source>
</evidence>
<protein>
    <recommendedName>
        <fullName evidence="12">Leucine-rich repeat-containing N-terminal plant-type domain-containing protein</fullName>
    </recommendedName>
</protein>
<evidence type="ECO:0000256" key="11">
    <source>
        <dbReference type="SAM" id="SignalP"/>
    </source>
</evidence>
<dbReference type="InterPro" id="IPR046956">
    <property type="entry name" value="RLP23-like"/>
</dbReference>
<dbReference type="Pfam" id="PF08263">
    <property type="entry name" value="LRRNT_2"/>
    <property type="match status" value="1"/>
</dbReference>
<keyword evidence="2" id="KW-0433">Leucine-rich repeat</keyword>
<evidence type="ECO:0000313" key="14">
    <source>
        <dbReference type="Proteomes" id="UP000593574"/>
    </source>
</evidence>
<dbReference type="PANTHER" id="PTHR48063:SF48">
    <property type="entry name" value="LRR RECEPTOR-LIKE SERINE_THREONINE-PROTEIN KINASE FLS2"/>
    <property type="match status" value="1"/>
</dbReference>
<accession>A0A7J9B3T0</accession>
<dbReference type="Pfam" id="PF13855">
    <property type="entry name" value="LRR_8"/>
    <property type="match status" value="2"/>
</dbReference>
<keyword evidence="6 10" id="KW-1133">Transmembrane helix</keyword>
<dbReference type="Pfam" id="PF00560">
    <property type="entry name" value="LRR_1"/>
    <property type="match status" value="1"/>
</dbReference>
<evidence type="ECO:0000256" key="7">
    <source>
        <dbReference type="ARBA" id="ARBA00023136"/>
    </source>
</evidence>
<dbReference type="Proteomes" id="UP000593574">
    <property type="component" value="Unassembled WGS sequence"/>
</dbReference>
<keyword evidence="4 11" id="KW-0732">Signal</keyword>
<dbReference type="PANTHER" id="PTHR48063">
    <property type="entry name" value="LRR RECEPTOR-LIKE KINASE"/>
    <property type="match status" value="1"/>
</dbReference>
<keyword evidence="8" id="KW-0675">Receptor</keyword>